<feature type="compositionally biased region" description="Basic and acidic residues" evidence="1">
    <location>
        <begin position="177"/>
        <end position="190"/>
    </location>
</feature>
<sequence>MRTVVVLAAAVLLTMAQPAYAQDVSVADNAEMSAMFEADQAARKGDNIDWQTVMREDVARLKRTRELLDADALNTADDYYNAAFIFQHGDEAEDYLLSHVLAVRSLALGKEEAEWIAAASLDRYLQSIARGQIFGTQRSMSVTKPANQGRYDRDFLTDKLRVESGVEPLSEQQAKLAEMEENRPAEWKLP</sequence>
<dbReference type="AlphaFoldDB" id="A0A850H317"/>
<organism evidence="3 4">
    <name type="scientific">Qipengyuania atrilutea</name>
    <dbReference type="NCBI Taxonomy" id="2744473"/>
    <lineage>
        <taxon>Bacteria</taxon>
        <taxon>Pseudomonadati</taxon>
        <taxon>Pseudomonadota</taxon>
        <taxon>Alphaproteobacteria</taxon>
        <taxon>Sphingomonadales</taxon>
        <taxon>Erythrobacteraceae</taxon>
        <taxon>Qipengyuania</taxon>
    </lineage>
</organism>
<feature type="signal peptide" evidence="2">
    <location>
        <begin position="1"/>
        <end position="21"/>
    </location>
</feature>
<name>A0A850H317_9SPHN</name>
<gene>
    <name evidence="3" type="ORF">HUV48_04615</name>
</gene>
<evidence type="ECO:0000313" key="4">
    <source>
        <dbReference type="Proteomes" id="UP000561438"/>
    </source>
</evidence>
<proteinExistence type="predicted"/>
<keyword evidence="2" id="KW-0732">Signal</keyword>
<keyword evidence="4" id="KW-1185">Reference proteome</keyword>
<evidence type="ECO:0000256" key="1">
    <source>
        <dbReference type="SAM" id="MobiDB-lite"/>
    </source>
</evidence>
<evidence type="ECO:0000313" key="3">
    <source>
        <dbReference type="EMBL" id="NVD44298.1"/>
    </source>
</evidence>
<dbReference type="RefSeq" id="WP_176266547.1">
    <property type="nucleotide sequence ID" value="NZ_JABWGV010000001.1"/>
</dbReference>
<dbReference type="Proteomes" id="UP000561438">
    <property type="component" value="Unassembled WGS sequence"/>
</dbReference>
<comment type="caution">
    <text evidence="3">The sequence shown here is derived from an EMBL/GenBank/DDBJ whole genome shotgun (WGS) entry which is preliminary data.</text>
</comment>
<dbReference type="EMBL" id="JABWGV010000001">
    <property type="protein sequence ID" value="NVD44298.1"/>
    <property type="molecule type" value="Genomic_DNA"/>
</dbReference>
<reference evidence="3 4" key="1">
    <citation type="submission" date="2020-06" db="EMBL/GenBank/DDBJ databases">
        <title>Altererythrobacter sp. HHU K3-1.</title>
        <authorList>
            <person name="Zhang D."/>
            <person name="Xue H."/>
        </authorList>
    </citation>
    <scope>NUCLEOTIDE SEQUENCE [LARGE SCALE GENOMIC DNA]</scope>
    <source>
        <strain evidence="3 4">HHU K3-1</strain>
    </source>
</reference>
<feature type="chain" id="PRO_5032697336" evidence="2">
    <location>
        <begin position="22"/>
        <end position="190"/>
    </location>
</feature>
<accession>A0A850H317</accession>
<feature type="region of interest" description="Disordered" evidence="1">
    <location>
        <begin position="166"/>
        <end position="190"/>
    </location>
</feature>
<evidence type="ECO:0000256" key="2">
    <source>
        <dbReference type="SAM" id="SignalP"/>
    </source>
</evidence>
<protein>
    <submittedName>
        <fullName evidence="3">Uncharacterized protein</fullName>
    </submittedName>
</protein>